<evidence type="ECO:0000259" key="2">
    <source>
        <dbReference type="Pfam" id="PF00665"/>
    </source>
</evidence>
<accession>A0ABN2FY02</accession>
<keyword evidence="4" id="KW-1185">Reference proteome</keyword>
<reference evidence="3 4" key="1">
    <citation type="journal article" date="2019" name="Int. J. Syst. Evol. Microbiol.">
        <title>The Global Catalogue of Microorganisms (GCM) 10K type strain sequencing project: providing services to taxonomists for standard genome sequencing and annotation.</title>
        <authorList>
            <consortium name="The Broad Institute Genomics Platform"/>
            <consortium name="The Broad Institute Genome Sequencing Center for Infectious Disease"/>
            <person name="Wu L."/>
            <person name="Ma J."/>
        </authorList>
    </citation>
    <scope>NUCLEOTIDE SEQUENCE [LARGE SCALE GENOMIC DNA]</scope>
    <source>
        <strain evidence="3 4">JCM 14718</strain>
    </source>
</reference>
<dbReference type="InterPro" id="IPR012337">
    <property type="entry name" value="RNaseH-like_sf"/>
</dbReference>
<feature type="region of interest" description="Disordered" evidence="1">
    <location>
        <begin position="1"/>
        <end position="29"/>
    </location>
</feature>
<feature type="domain" description="Integrase catalytic" evidence="2">
    <location>
        <begin position="42"/>
        <end position="103"/>
    </location>
</feature>
<dbReference type="RefSeq" id="WP_425551885.1">
    <property type="nucleotide sequence ID" value="NZ_BAAANY010000003.1"/>
</dbReference>
<organism evidence="3 4">
    <name type="scientific">Fodinicola feengrottensis</name>
    <dbReference type="NCBI Taxonomy" id="435914"/>
    <lineage>
        <taxon>Bacteria</taxon>
        <taxon>Bacillati</taxon>
        <taxon>Actinomycetota</taxon>
        <taxon>Actinomycetes</taxon>
        <taxon>Mycobacteriales</taxon>
        <taxon>Fodinicola</taxon>
    </lineage>
</organism>
<dbReference type="InterPro" id="IPR001584">
    <property type="entry name" value="Integrase_cat-core"/>
</dbReference>
<dbReference type="Gene3D" id="3.30.420.10">
    <property type="entry name" value="Ribonuclease H-like superfamily/Ribonuclease H"/>
    <property type="match status" value="1"/>
</dbReference>
<dbReference type="PANTHER" id="PTHR46889">
    <property type="entry name" value="TRANSPOSASE INSF FOR INSERTION SEQUENCE IS3B-RELATED"/>
    <property type="match status" value="1"/>
</dbReference>
<dbReference type="SUPFAM" id="SSF53098">
    <property type="entry name" value="Ribonuclease H-like"/>
    <property type="match status" value="1"/>
</dbReference>
<sequence length="175" mass="18789">MADSMARQNLVARTKKRRKGLTRPDKAARPLPDLLKRDFTASAPNLRWVGDMTEIVTDEGKLYLATAIDLHSRRVLGAATGIHPDAELACAAIRMAVAARGGAVDGVVFTPTTDRRTPRRTTTTTADDTAPVGSGRVVDETDDLTRGTEGLGKPAGRWFRSEDESHSGPLQPAAD</sequence>
<protein>
    <recommendedName>
        <fullName evidence="2">Integrase catalytic domain-containing protein</fullName>
    </recommendedName>
</protein>
<dbReference type="PANTHER" id="PTHR46889:SF4">
    <property type="entry name" value="TRANSPOSASE INSO FOR INSERTION SEQUENCE ELEMENT IS911B-RELATED"/>
    <property type="match status" value="1"/>
</dbReference>
<feature type="compositionally biased region" description="Basic and acidic residues" evidence="1">
    <location>
        <begin position="137"/>
        <end position="146"/>
    </location>
</feature>
<dbReference type="EMBL" id="BAAANY010000003">
    <property type="protein sequence ID" value="GAA1661856.1"/>
    <property type="molecule type" value="Genomic_DNA"/>
</dbReference>
<evidence type="ECO:0000256" key="1">
    <source>
        <dbReference type="SAM" id="MobiDB-lite"/>
    </source>
</evidence>
<feature type="region of interest" description="Disordered" evidence="1">
    <location>
        <begin position="109"/>
        <end position="175"/>
    </location>
</feature>
<dbReference type="InterPro" id="IPR050900">
    <property type="entry name" value="Transposase_IS3/IS150/IS904"/>
</dbReference>
<feature type="compositionally biased region" description="Low complexity" evidence="1">
    <location>
        <begin position="120"/>
        <end position="131"/>
    </location>
</feature>
<gene>
    <name evidence="3" type="ORF">GCM10009765_09170</name>
</gene>
<comment type="caution">
    <text evidence="3">The sequence shown here is derived from an EMBL/GenBank/DDBJ whole genome shotgun (WGS) entry which is preliminary data.</text>
</comment>
<dbReference type="Pfam" id="PF00665">
    <property type="entry name" value="rve"/>
    <property type="match status" value="1"/>
</dbReference>
<dbReference type="InterPro" id="IPR036397">
    <property type="entry name" value="RNaseH_sf"/>
</dbReference>
<evidence type="ECO:0000313" key="3">
    <source>
        <dbReference type="EMBL" id="GAA1661856.1"/>
    </source>
</evidence>
<name>A0ABN2FY02_9ACTN</name>
<proteinExistence type="predicted"/>
<dbReference type="Proteomes" id="UP001500618">
    <property type="component" value="Unassembled WGS sequence"/>
</dbReference>
<evidence type="ECO:0000313" key="4">
    <source>
        <dbReference type="Proteomes" id="UP001500618"/>
    </source>
</evidence>